<keyword evidence="2 5" id="KW-0217">Developmental protein</keyword>
<gene>
    <name evidence="8" type="ORF">Ddye_026624</name>
</gene>
<feature type="region of interest" description="Disordered" evidence="7">
    <location>
        <begin position="838"/>
        <end position="870"/>
    </location>
</feature>
<dbReference type="AlphaFoldDB" id="A0AAD9TMI1"/>
<comment type="similarity">
    <text evidence="1 5">Belongs to the Frigida family.</text>
</comment>
<feature type="compositionally biased region" description="Polar residues" evidence="7">
    <location>
        <begin position="858"/>
        <end position="867"/>
    </location>
</feature>
<feature type="coiled-coil region" evidence="6">
    <location>
        <begin position="284"/>
        <end position="339"/>
    </location>
</feature>
<evidence type="ECO:0000256" key="3">
    <source>
        <dbReference type="ARBA" id="ARBA00022782"/>
    </source>
</evidence>
<dbReference type="GO" id="GO:0030154">
    <property type="term" value="P:cell differentiation"/>
    <property type="evidence" value="ECO:0007669"/>
    <property type="project" value="UniProtKB-KW"/>
</dbReference>
<dbReference type="Gene3D" id="1.10.287.2610">
    <property type="match status" value="1"/>
</dbReference>
<accession>A0AAD9TMI1</accession>
<proteinExistence type="inferred from homology"/>
<dbReference type="PANTHER" id="PTHR31791:SF37">
    <property type="entry name" value="A_TM021B04.7 PROTEIN"/>
    <property type="match status" value="1"/>
</dbReference>
<dbReference type="PANTHER" id="PTHR31791">
    <property type="entry name" value="FRIGIDA-LIKE PROTEIN 3-RELATED"/>
    <property type="match status" value="1"/>
</dbReference>
<dbReference type="Pfam" id="PF07899">
    <property type="entry name" value="Frigida"/>
    <property type="match status" value="2"/>
</dbReference>
<evidence type="ECO:0000313" key="8">
    <source>
        <dbReference type="EMBL" id="KAK2638829.1"/>
    </source>
</evidence>
<dbReference type="InterPro" id="IPR012474">
    <property type="entry name" value="Frigida"/>
</dbReference>
<keyword evidence="6" id="KW-0175">Coiled coil</keyword>
<evidence type="ECO:0000256" key="5">
    <source>
        <dbReference type="RuleBase" id="RU364012"/>
    </source>
</evidence>
<name>A0AAD9TMI1_9ROSI</name>
<keyword evidence="3 5" id="KW-0221">Differentiation</keyword>
<evidence type="ECO:0000256" key="7">
    <source>
        <dbReference type="SAM" id="MobiDB-lite"/>
    </source>
</evidence>
<protein>
    <recommendedName>
        <fullName evidence="5">FRIGIDA-like protein</fullName>
    </recommendedName>
</protein>
<sequence length="974" mass="110848">MEKNIDVSHELELAGLKMQSLERACEVAHSQSNSIMLFTLQWKELEEHLNKTMKSVEEKGIEVDSELKLLEERERVVELKESELVSVQTRIEECNGELESKIKELGSIRRRIEECSCEFRKREGELDVLRTSVSDWTGKLELKQNQLNETERLIEVRKEKFDLEEQSIKTLIQDFNEELEAKEHDYNEIEKSIRACNKTLETKRETLKFTEERLAELHSNVGKLESLENNARRRIDSTEKKLRAVKGELRRYGNDIELREREFNALCKYTDECSEELTLKQQQLNSVQDSIEIFTKELKEKEELTMSIEKALVKCSEELEQKKKHLEELSDQHLSEELELDLVRSMTSQVYKVLKEKEQHFNSLKNSVKVAVKEEKFEERVQVKIEQTEILRASKGVGNGRRLQKLMNEHLEKVDSFLGEISSALELADDPAKLVLDAMQGFYPTHLQGKEMSSSVIVTRRTCILLLQRLLIVSPPIIPQVRDAAIKLAGEWKEKMRVLADDPLEVLGFLNLVAAFGLASDFDGNELRKLLDIAYPHKQAPELYHALGIEDQFYVNQIIPYQIRTEQAQHIPVVSNTTMPKEVSAALSVSLDPAKLVLDLIQGSYSENKKEGSDIEEGVIRIYILLLEQLQEVLPKINPQVKAQAMKLAVEWKSRMRAVAENSLEIFGFMQLLATYELVVSFQREEIFKLLFPVAHLKQSPKICTALGFADMAPEFVRILIERNQLVEAIRFICSFKLMDNISPVPVFKKYMENVDTSAANIYKEGNYSLDAKVKALSYTIASLRALIECTEECKLDSLIGIENVRKGIVNLEKQMAELNQFLLASNPMTPLQFMGENRNVAAPPNQPASGLMLQPQHGDNNHSSGASVPGSVQKCIVKPVEDNSRWTRCVRATNVMTPQQLLQGKNRNFGASATASQPAFGPAEQNYSSSACVPVNQRCQQDSNKRPRTDQGCLSTIRSASGCFSYTEAPFKC</sequence>
<evidence type="ECO:0000256" key="1">
    <source>
        <dbReference type="ARBA" id="ARBA00008956"/>
    </source>
</evidence>
<keyword evidence="9" id="KW-1185">Reference proteome</keyword>
<comment type="caution">
    <text evidence="8">The sequence shown here is derived from an EMBL/GenBank/DDBJ whole genome shotgun (WGS) entry which is preliminary data.</text>
</comment>
<feature type="coiled-coil region" evidence="6">
    <location>
        <begin position="140"/>
        <end position="255"/>
    </location>
</feature>
<evidence type="ECO:0000256" key="2">
    <source>
        <dbReference type="ARBA" id="ARBA00022473"/>
    </source>
</evidence>
<dbReference type="EMBL" id="JANJYI010000008">
    <property type="protein sequence ID" value="KAK2638829.1"/>
    <property type="molecule type" value="Genomic_DNA"/>
</dbReference>
<dbReference type="Proteomes" id="UP001280121">
    <property type="component" value="Unassembled WGS sequence"/>
</dbReference>
<organism evidence="8 9">
    <name type="scientific">Dipteronia dyeriana</name>
    <dbReference type="NCBI Taxonomy" id="168575"/>
    <lineage>
        <taxon>Eukaryota</taxon>
        <taxon>Viridiplantae</taxon>
        <taxon>Streptophyta</taxon>
        <taxon>Embryophyta</taxon>
        <taxon>Tracheophyta</taxon>
        <taxon>Spermatophyta</taxon>
        <taxon>Magnoliopsida</taxon>
        <taxon>eudicotyledons</taxon>
        <taxon>Gunneridae</taxon>
        <taxon>Pentapetalae</taxon>
        <taxon>rosids</taxon>
        <taxon>malvids</taxon>
        <taxon>Sapindales</taxon>
        <taxon>Sapindaceae</taxon>
        <taxon>Hippocastanoideae</taxon>
        <taxon>Acereae</taxon>
        <taxon>Dipteronia</taxon>
    </lineage>
</organism>
<evidence type="ECO:0000313" key="9">
    <source>
        <dbReference type="Proteomes" id="UP001280121"/>
    </source>
</evidence>
<dbReference type="GO" id="GO:0009908">
    <property type="term" value="P:flower development"/>
    <property type="evidence" value="ECO:0007669"/>
    <property type="project" value="UniProtKB-KW"/>
</dbReference>
<evidence type="ECO:0000256" key="4">
    <source>
        <dbReference type="ARBA" id="ARBA00023089"/>
    </source>
</evidence>
<keyword evidence="4 5" id="KW-0287">Flowering</keyword>
<reference evidence="8" key="1">
    <citation type="journal article" date="2023" name="Plant J.">
        <title>Genome sequences and population genomics provide insights into the demographic history, inbreeding, and mutation load of two 'living fossil' tree species of Dipteronia.</title>
        <authorList>
            <person name="Feng Y."/>
            <person name="Comes H.P."/>
            <person name="Chen J."/>
            <person name="Zhu S."/>
            <person name="Lu R."/>
            <person name="Zhang X."/>
            <person name="Li P."/>
            <person name="Qiu J."/>
            <person name="Olsen K.M."/>
            <person name="Qiu Y."/>
        </authorList>
    </citation>
    <scope>NUCLEOTIDE SEQUENCE</scope>
    <source>
        <strain evidence="8">KIB01</strain>
    </source>
</reference>
<evidence type="ECO:0000256" key="6">
    <source>
        <dbReference type="SAM" id="Coils"/>
    </source>
</evidence>